<dbReference type="InterPro" id="IPR025857">
    <property type="entry name" value="MacB_PCD"/>
</dbReference>
<dbReference type="InterPro" id="IPR003838">
    <property type="entry name" value="ABC3_permease_C"/>
</dbReference>
<keyword evidence="2" id="KW-1003">Cell membrane</keyword>
<comment type="subcellular location">
    <subcellularLocation>
        <location evidence="1">Cell membrane</location>
        <topology evidence="1">Multi-pass membrane protein</topology>
    </subcellularLocation>
</comment>
<dbReference type="PANTHER" id="PTHR30287">
    <property type="entry name" value="MEMBRANE COMPONENT OF PREDICTED ABC SUPERFAMILY METABOLITE UPTAKE TRANSPORTER"/>
    <property type="match status" value="1"/>
</dbReference>
<evidence type="ECO:0000256" key="2">
    <source>
        <dbReference type="ARBA" id="ARBA00022475"/>
    </source>
</evidence>
<organism evidence="9 10">
    <name type="scientific">Candidatus Aphodomorpha intestinavium</name>
    <dbReference type="NCBI Taxonomy" id="2840672"/>
    <lineage>
        <taxon>Bacteria</taxon>
        <taxon>Bacillati</taxon>
        <taxon>Bacillota</taxon>
        <taxon>Clostridia</taxon>
        <taxon>Eubacteriales</taxon>
        <taxon>Candidatus Aphodomorpha</taxon>
    </lineage>
</organism>
<reference evidence="9" key="1">
    <citation type="submission" date="2020-10" db="EMBL/GenBank/DDBJ databases">
        <authorList>
            <person name="Gilroy R."/>
        </authorList>
    </citation>
    <scope>NUCLEOTIDE SEQUENCE</scope>
    <source>
        <strain evidence="9">ChiGjej2B2-16831</strain>
    </source>
</reference>
<dbReference type="InterPro" id="IPR038766">
    <property type="entry name" value="Membrane_comp_ABC_pdt"/>
</dbReference>
<dbReference type="EMBL" id="DVNZ01000065">
    <property type="protein sequence ID" value="HIU93926.1"/>
    <property type="molecule type" value="Genomic_DNA"/>
</dbReference>
<feature type="domain" description="MacB-like periplasmic core" evidence="8">
    <location>
        <begin position="30"/>
        <end position="228"/>
    </location>
</feature>
<evidence type="ECO:0000256" key="6">
    <source>
        <dbReference type="SAM" id="Phobius"/>
    </source>
</evidence>
<feature type="transmembrane region" description="Helical" evidence="6">
    <location>
        <begin position="407"/>
        <end position="435"/>
    </location>
</feature>
<evidence type="ECO:0000256" key="4">
    <source>
        <dbReference type="ARBA" id="ARBA00022989"/>
    </source>
</evidence>
<dbReference type="GO" id="GO:0005886">
    <property type="term" value="C:plasma membrane"/>
    <property type="evidence" value="ECO:0007669"/>
    <property type="project" value="UniProtKB-SubCell"/>
</dbReference>
<dbReference type="AlphaFoldDB" id="A0A9D1ST80"/>
<keyword evidence="4 6" id="KW-1133">Transmembrane helix</keyword>
<evidence type="ECO:0000256" key="1">
    <source>
        <dbReference type="ARBA" id="ARBA00004651"/>
    </source>
</evidence>
<feature type="domain" description="ABC3 transporter permease C-terminal" evidence="7">
    <location>
        <begin position="318"/>
        <end position="429"/>
    </location>
</feature>
<accession>A0A9D1ST80</accession>
<dbReference type="Proteomes" id="UP000824128">
    <property type="component" value="Unassembled WGS sequence"/>
</dbReference>
<gene>
    <name evidence="9" type="ORF">IAD24_02085</name>
</gene>
<evidence type="ECO:0000313" key="9">
    <source>
        <dbReference type="EMBL" id="HIU93926.1"/>
    </source>
</evidence>
<evidence type="ECO:0000256" key="3">
    <source>
        <dbReference type="ARBA" id="ARBA00022692"/>
    </source>
</evidence>
<name>A0A9D1ST80_9FIRM</name>
<evidence type="ECO:0000259" key="7">
    <source>
        <dbReference type="Pfam" id="PF02687"/>
    </source>
</evidence>
<dbReference type="Pfam" id="PF12704">
    <property type="entry name" value="MacB_PCD"/>
    <property type="match status" value="1"/>
</dbReference>
<dbReference type="Pfam" id="PF02687">
    <property type="entry name" value="FtsX"/>
    <property type="match status" value="1"/>
</dbReference>
<evidence type="ECO:0000313" key="10">
    <source>
        <dbReference type="Proteomes" id="UP000824128"/>
    </source>
</evidence>
<keyword evidence="5 6" id="KW-0472">Membrane</keyword>
<proteinExistence type="predicted"/>
<feature type="transmembrane region" description="Helical" evidence="6">
    <location>
        <begin position="318"/>
        <end position="339"/>
    </location>
</feature>
<protein>
    <submittedName>
        <fullName evidence="9">ABC transporter permease</fullName>
    </submittedName>
</protein>
<evidence type="ECO:0000259" key="8">
    <source>
        <dbReference type="Pfam" id="PF12704"/>
    </source>
</evidence>
<evidence type="ECO:0000256" key="5">
    <source>
        <dbReference type="ARBA" id="ARBA00023136"/>
    </source>
</evidence>
<sequence length="589" mass="64525">MARSGRRRGLKTRYLWLNLLREIRHTLMRALSIFGIAAIGVAFFTGIRAAGPDMKVTADAYLDKSRLPDITALSTAGLTADDIHALEEIPGVEAVEPVLTADAMMQRTDGGDTEINLHLISLPFPELLEYPMSFTILPDYGIDDGGDHLDRLDVISGRLPEDDHEIALDSQLADRGFAIGDSVTLTTSGGTAELYVTGFVESARYISTFDRGTSTIGSGKSDGFAYASGNAIAKLGSRMPMMAMFAARYTQVEIAVAGAQELNCFSEEYERLVDEVVQRIEAYGDTTEATWYVQTRSTSPGYADYSANTDRISAVGTFFPLFFLLVAVLVALTTMTRMVEEQRVQMGTLKALGYSQGAIVLQYLMYAVIASLFGSVLGSLLGFWLFPTVIGSAYAIMYRLPDFQTPYWADIASVSILAVMGCITLAAAMASVATLREVPASLMRPKSPKPGKRIIFERIPWLWKRLNFTAKVTVRNLIRYKKRFWMSVVGIAGSCALMVTGFGLSDSIYGIADKQFEQIWSMDVQAYTYDPMPAEDFSALIEAQNDGSIQNVAFCYDKTVKGGAKDGDVDLAEVHMFAVHDPEAFAQLV</sequence>
<feature type="transmembrane region" description="Helical" evidence="6">
    <location>
        <begin position="484"/>
        <end position="504"/>
    </location>
</feature>
<keyword evidence="3 6" id="KW-0812">Transmembrane</keyword>
<comment type="caution">
    <text evidence="9">The sequence shown here is derived from an EMBL/GenBank/DDBJ whole genome shotgun (WGS) entry which is preliminary data.</text>
</comment>
<feature type="non-terminal residue" evidence="9">
    <location>
        <position position="589"/>
    </location>
</feature>
<reference evidence="9" key="2">
    <citation type="journal article" date="2021" name="PeerJ">
        <title>Extensive microbial diversity within the chicken gut microbiome revealed by metagenomics and culture.</title>
        <authorList>
            <person name="Gilroy R."/>
            <person name="Ravi A."/>
            <person name="Getino M."/>
            <person name="Pursley I."/>
            <person name="Horton D.L."/>
            <person name="Alikhan N.F."/>
            <person name="Baker D."/>
            <person name="Gharbi K."/>
            <person name="Hall N."/>
            <person name="Watson M."/>
            <person name="Adriaenssens E.M."/>
            <person name="Foster-Nyarko E."/>
            <person name="Jarju S."/>
            <person name="Secka A."/>
            <person name="Antonio M."/>
            <person name="Oren A."/>
            <person name="Chaudhuri R.R."/>
            <person name="La Ragione R."/>
            <person name="Hildebrand F."/>
            <person name="Pallen M.J."/>
        </authorList>
    </citation>
    <scope>NUCLEOTIDE SEQUENCE</scope>
    <source>
        <strain evidence="9">ChiGjej2B2-16831</strain>
    </source>
</reference>
<dbReference type="PANTHER" id="PTHR30287:SF1">
    <property type="entry name" value="INNER MEMBRANE PROTEIN"/>
    <property type="match status" value="1"/>
</dbReference>
<feature type="transmembrane region" description="Helical" evidence="6">
    <location>
        <begin position="360"/>
        <end position="387"/>
    </location>
</feature>